<evidence type="ECO:0000313" key="1">
    <source>
        <dbReference type="EMBL" id="KKN68354.1"/>
    </source>
</evidence>
<protein>
    <submittedName>
        <fullName evidence="1">Uncharacterized protein</fullName>
    </submittedName>
</protein>
<comment type="caution">
    <text evidence="1">The sequence shown here is derived from an EMBL/GenBank/DDBJ whole genome shotgun (WGS) entry which is preliminary data.</text>
</comment>
<reference evidence="1" key="1">
    <citation type="journal article" date="2015" name="Nature">
        <title>Complex archaea that bridge the gap between prokaryotes and eukaryotes.</title>
        <authorList>
            <person name="Spang A."/>
            <person name="Saw J.H."/>
            <person name="Jorgensen S.L."/>
            <person name="Zaremba-Niedzwiedzka K."/>
            <person name="Martijn J."/>
            <person name="Lind A.E."/>
            <person name="van Eijk R."/>
            <person name="Schleper C."/>
            <person name="Guy L."/>
            <person name="Ettema T.J."/>
        </authorList>
    </citation>
    <scope>NUCLEOTIDE SEQUENCE</scope>
</reference>
<gene>
    <name evidence="1" type="ORF">LCGC14_0452300</name>
</gene>
<accession>A0A0F9SMY3</accession>
<name>A0A0F9SMY3_9ZZZZ</name>
<dbReference type="EMBL" id="LAZR01000451">
    <property type="protein sequence ID" value="KKN68354.1"/>
    <property type="molecule type" value="Genomic_DNA"/>
</dbReference>
<sequence length="110" mass="12145">MGKGDFGVPIRRLPKITEFDDPNILWDKDSNYLGRMSDRIPDDLIDRFVSCINALDGIPDPEKTVPKLVDCINGLDELYGALMVEATELSSEVHKKLIAAQKALEGVSGE</sequence>
<proteinExistence type="predicted"/>
<organism evidence="1">
    <name type="scientific">marine sediment metagenome</name>
    <dbReference type="NCBI Taxonomy" id="412755"/>
    <lineage>
        <taxon>unclassified sequences</taxon>
        <taxon>metagenomes</taxon>
        <taxon>ecological metagenomes</taxon>
    </lineage>
</organism>
<dbReference type="AlphaFoldDB" id="A0A0F9SMY3"/>